<proteinExistence type="predicted"/>
<accession>A0A1T5LYR2</accession>
<evidence type="ECO:0000313" key="2">
    <source>
        <dbReference type="Proteomes" id="UP000189777"/>
    </source>
</evidence>
<protein>
    <recommendedName>
        <fullName evidence="3">Excreted virulence factor EspC, type VII ESX diderm</fullName>
    </recommendedName>
</protein>
<name>A0A1T5LYR2_9MICO</name>
<dbReference type="Proteomes" id="UP000189777">
    <property type="component" value="Unassembled WGS sequence"/>
</dbReference>
<dbReference type="EMBL" id="FUZQ01000008">
    <property type="protein sequence ID" value="SKC81146.1"/>
    <property type="molecule type" value="Genomic_DNA"/>
</dbReference>
<dbReference type="RefSeq" id="WP_079576501.1">
    <property type="nucleotide sequence ID" value="NZ_FUZQ01000008.1"/>
</dbReference>
<evidence type="ECO:0000313" key="1">
    <source>
        <dbReference type="EMBL" id="SKC81146.1"/>
    </source>
</evidence>
<evidence type="ECO:0008006" key="3">
    <source>
        <dbReference type="Google" id="ProtNLM"/>
    </source>
</evidence>
<keyword evidence="2" id="KW-1185">Reference proteome</keyword>
<dbReference type="AlphaFoldDB" id="A0A1T5LYR2"/>
<sequence length="107" mass="10546">MAQLDLDTTTLATTGADLRGAASSLADLPRGVLASAAAPAASGDACLSAALEDLAAAWRTTHEWLVGELGSLGAGLSRAAEVFDGAERGTTHDLAAVLGGPRTGDDA</sequence>
<dbReference type="STRING" id="526729.SAMN04324258_4170"/>
<gene>
    <name evidence="1" type="ORF">SAMN04324258_4170</name>
</gene>
<reference evidence="1 2" key="1">
    <citation type="submission" date="2017-02" db="EMBL/GenBank/DDBJ databases">
        <authorList>
            <person name="Peterson S.W."/>
        </authorList>
    </citation>
    <scope>NUCLEOTIDE SEQUENCE [LARGE SCALE GENOMIC DNA]</scope>
    <source>
        <strain evidence="1 2">DSM 21481</strain>
    </source>
</reference>
<organism evidence="1 2">
    <name type="scientific">Krasilnikoviella flava</name>
    <dbReference type="NCBI Taxonomy" id="526729"/>
    <lineage>
        <taxon>Bacteria</taxon>
        <taxon>Bacillati</taxon>
        <taxon>Actinomycetota</taxon>
        <taxon>Actinomycetes</taxon>
        <taxon>Micrococcales</taxon>
        <taxon>Promicromonosporaceae</taxon>
        <taxon>Krasilnikoviella</taxon>
    </lineage>
</organism>